<dbReference type="SUPFAM" id="SSF50729">
    <property type="entry name" value="PH domain-like"/>
    <property type="match status" value="1"/>
</dbReference>
<dbReference type="Pfam" id="PF02759">
    <property type="entry name" value="RUN"/>
    <property type="match status" value="1"/>
</dbReference>
<dbReference type="GeneTree" id="ENSGT00940000167259"/>
<reference evidence="5" key="2">
    <citation type="journal article" date="2007" name="PLoS Biol.">
        <title>Survey sequencing and comparative analysis of the elephant shark (Callorhinchus milii) genome.</title>
        <authorList>
            <person name="Venkatesh B."/>
            <person name="Kirkness E.F."/>
            <person name="Loh Y.H."/>
            <person name="Halpern A.L."/>
            <person name="Lee A.P."/>
            <person name="Johnson J."/>
            <person name="Dandona N."/>
            <person name="Viswanathan L.D."/>
            <person name="Tay A."/>
            <person name="Venter J.C."/>
            <person name="Strausberg R.L."/>
            <person name="Brenner S."/>
        </authorList>
    </citation>
    <scope>NUCLEOTIDE SEQUENCE [LARGE SCALE GENOMIC DNA]</scope>
</reference>
<dbReference type="CDD" id="cd00136">
    <property type="entry name" value="PDZ_canonical"/>
    <property type="match status" value="1"/>
</dbReference>
<dbReference type="AlphaFoldDB" id="A0A4W3K9W5"/>
<reference evidence="5" key="3">
    <citation type="journal article" date="2014" name="Nature">
        <title>Elephant shark genome provides unique insights into gnathostome evolution.</title>
        <authorList>
            <consortium name="International Elephant Shark Genome Sequencing Consortium"/>
            <person name="Venkatesh B."/>
            <person name="Lee A.P."/>
            <person name="Ravi V."/>
            <person name="Maurya A.K."/>
            <person name="Lian M.M."/>
            <person name="Swann J.B."/>
            <person name="Ohta Y."/>
            <person name="Flajnik M.F."/>
            <person name="Sutoh Y."/>
            <person name="Kasahara M."/>
            <person name="Hoon S."/>
            <person name="Gangu V."/>
            <person name="Roy S.W."/>
            <person name="Irimia M."/>
            <person name="Korzh V."/>
            <person name="Kondrychyn I."/>
            <person name="Lim Z.W."/>
            <person name="Tay B.H."/>
            <person name="Tohari S."/>
            <person name="Kong K.W."/>
            <person name="Ho S."/>
            <person name="Lorente-Galdos B."/>
            <person name="Quilez J."/>
            <person name="Marques-Bonet T."/>
            <person name="Raney B.J."/>
            <person name="Ingham P.W."/>
            <person name="Tay A."/>
            <person name="Hillier L.W."/>
            <person name="Minx P."/>
            <person name="Boehm T."/>
            <person name="Wilson R.K."/>
            <person name="Brenner S."/>
            <person name="Warren W.C."/>
        </authorList>
    </citation>
    <scope>NUCLEOTIDE SEQUENCE [LARGE SCALE GENOMIC DNA]</scope>
</reference>
<dbReference type="PROSITE" id="PS01179">
    <property type="entry name" value="PID"/>
    <property type="match status" value="1"/>
</dbReference>
<dbReference type="InterPro" id="IPR001478">
    <property type="entry name" value="PDZ"/>
</dbReference>
<dbReference type="CDD" id="cd17682">
    <property type="entry name" value="RUN_RUFY4_like"/>
    <property type="match status" value="1"/>
</dbReference>
<accession>A0A4W3K9W5</accession>
<sequence length="441" mass="50362">MKLQAESSPIMDRNPNLNPFCDILELIFRKGIRQPVLGLKRRDYWHLLEQLAHHHSCGELIQLTVALEKTIANKKTLTPQGQGRYFIRLALNQKSLATTIRHLLHTPKLSEFGVSFRMSNFLLYTEPFLSLLLVVSQMNFALDLEAVFAQVCELYETVPCRDLGMALRYVEKRIFVSEVIAGSQAEADGCVLAGDIIDEINGISTRNAQKGQAQSVLQKLRGKPLCFRLIRWKCHDGSIYRPLVPHLQVLQQDIPNFQLKYDNTLNEEKPEAIVQDGRFLYSLRYLGQVNIGTYGGKEVLDEGITKVLEQNHVPQEVLFDVKETEVISLKKDFSQVLFHHHYPEISSVGHRVDKRTLFAYCVADSPETPHTCSFICLVFETKSEKDADEIIMRIGECIRGWIYLIFFPTCAGTMSRMASSCAVIFYNYNYTSYKRGRGLSQ</sequence>
<dbReference type="Ensembl" id="ENSCMIT00000049870.1">
    <property type="protein sequence ID" value="ENSCMIP00000049191.1"/>
    <property type="gene ID" value="ENSCMIG00000020053.1"/>
</dbReference>
<dbReference type="Gene3D" id="1.20.58.900">
    <property type="match status" value="1"/>
</dbReference>
<dbReference type="Gene3D" id="2.30.42.10">
    <property type="match status" value="1"/>
</dbReference>
<feature type="domain" description="RUN" evidence="3">
    <location>
        <begin position="11"/>
        <end position="147"/>
    </location>
</feature>
<feature type="domain" description="PDZ" evidence="2">
    <location>
        <begin position="163"/>
        <end position="219"/>
    </location>
</feature>
<reference evidence="5" key="1">
    <citation type="journal article" date="2006" name="Science">
        <title>Ancient noncoding elements conserved in the human genome.</title>
        <authorList>
            <person name="Venkatesh B."/>
            <person name="Kirkness E.F."/>
            <person name="Loh Y.H."/>
            <person name="Halpern A.L."/>
            <person name="Lee A.P."/>
            <person name="Johnson J."/>
            <person name="Dandona N."/>
            <person name="Viswanathan L.D."/>
            <person name="Tay A."/>
            <person name="Venter J.C."/>
            <person name="Strausberg R.L."/>
            <person name="Brenner S."/>
        </authorList>
    </citation>
    <scope>NUCLEOTIDE SEQUENCE [LARGE SCALE GENOMIC DNA]</scope>
</reference>
<gene>
    <name evidence="4" type="primary">si:ch211-250n8.1</name>
</gene>
<reference evidence="4" key="5">
    <citation type="submission" date="2025-09" db="UniProtKB">
        <authorList>
            <consortium name="Ensembl"/>
        </authorList>
    </citation>
    <scope>IDENTIFICATION</scope>
</reference>
<dbReference type="PROSITE" id="PS50106">
    <property type="entry name" value="PDZ"/>
    <property type="match status" value="1"/>
</dbReference>
<dbReference type="InterPro" id="IPR004012">
    <property type="entry name" value="Run_dom"/>
</dbReference>
<feature type="domain" description="PID" evidence="1">
    <location>
        <begin position="281"/>
        <end position="396"/>
    </location>
</feature>
<evidence type="ECO:0000259" key="1">
    <source>
        <dbReference type="PROSITE" id="PS01179"/>
    </source>
</evidence>
<proteinExistence type="predicted"/>
<organism evidence="4 5">
    <name type="scientific">Callorhinchus milii</name>
    <name type="common">Ghost shark</name>
    <dbReference type="NCBI Taxonomy" id="7868"/>
    <lineage>
        <taxon>Eukaryota</taxon>
        <taxon>Metazoa</taxon>
        <taxon>Chordata</taxon>
        <taxon>Craniata</taxon>
        <taxon>Vertebrata</taxon>
        <taxon>Chondrichthyes</taxon>
        <taxon>Holocephali</taxon>
        <taxon>Chimaeriformes</taxon>
        <taxon>Callorhinchidae</taxon>
        <taxon>Callorhinchus</taxon>
    </lineage>
</organism>
<name>A0A4W3K9W5_CALMI</name>
<dbReference type="Pfam" id="PF00595">
    <property type="entry name" value="PDZ"/>
    <property type="match status" value="1"/>
</dbReference>
<dbReference type="Pfam" id="PF00640">
    <property type="entry name" value="PID"/>
    <property type="match status" value="1"/>
</dbReference>
<dbReference type="SUPFAM" id="SSF50156">
    <property type="entry name" value="PDZ domain-like"/>
    <property type="match status" value="1"/>
</dbReference>
<evidence type="ECO:0000259" key="3">
    <source>
        <dbReference type="PROSITE" id="PS50826"/>
    </source>
</evidence>
<dbReference type="PANTHER" id="PTHR46753">
    <property type="entry name" value="FYVE AND COILED-COIL DOMAIN-CONTAINING PROTEIN 1"/>
    <property type="match status" value="1"/>
</dbReference>
<reference evidence="4" key="4">
    <citation type="submission" date="2025-08" db="UniProtKB">
        <authorList>
            <consortium name="Ensembl"/>
        </authorList>
    </citation>
    <scope>IDENTIFICATION</scope>
</reference>
<dbReference type="InterPro" id="IPR006020">
    <property type="entry name" value="PTB/PI_dom"/>
</dbReference>
<dbReference type="InterPro" id="IPR037213">
    <property type="entry name" value="Run_dom_sf"/>
</dbReference>
<dbReference type="Gene3D" id="2.30.29.30">
    <property type="entry name" value="Pleckstrin-homology domain (PH domain)/Phosphotyrosine-binding domain (PTB)"/>
    <property type="match status" value="1"/>
</dbReference>
<dbReference type="SMART" id="SM00228">
    <property type="entry name" value="PDZ"/>
    <property type="match status" value="1"/>
</dbReference>
<dbReference type="PANTHER" id="PTHR46753:SF3">
    <property type="entry name" value="PDZ DOMAIN-CONTAINING PROTEIN"/>
    <property type="match status" value="1"/>
</dbReference>
<dbReference type="InParanoid" id="A0A4W3K9W5"/>
<dbReference type="STRING" id="7868.ENSCMIP00000049191"/>
<dbReference type="InterPro" id="IPR011993">
    <property type="entry name" value="PH-like_dom_sf"/>
</dbReference>
<evidence type="ECO:0000313" key="4">
    <source>
        <dbReference type="Ensembl" id="ENSCMIP00000049191.1"/>
    </source>
</evidence>
<keyword evidence="5" id="KW-1185">Reference proteome</keyword>
<dbReference type="SUPFAM" id="SSF140741">
    <property type="entry name" value="RUN domain-like"/>
    <property type="match status" value="1"/>
</dbReference>
<evidence type="ECO:0000313" key="5">
    <source>
        <dbReference type="Proteomes" id="UP000314986"/>
    </source>
</evidence>
<evidence type="ECO:0000259" key="2">
    <source>
        <dbReference type="PROSITE" id="PS50106"/>
    </source>
</evidence>
<protein>
    <submittedName>
        <fullName evidence="4">Si:ch211-250n8.1</fullName>
    </submittedName>
</protein>
<dbReference type="InterPro" id="IPR036034">
    <property type="entry name" value="PDZ_sf"/>
</dbReference>
<dbReference type="Proteomes" id="UP000314986">
    <property type="component" value="Unassembled WGS sequence"/>
</dbReference>
<dbReference type="PROSITE" id="PS50826">
    <property type="entry name" value="RUN"/>
    <property type="match status" value="1"/>
</dbReference>